<dbReference type="PANTHER" id="PTHR19879">
    <property type="entry name" value="TRANSCRIPTION INITIATION FACTOR TFIID"/>
    <property type="match status" value="1"/>
</dbReference>
<proteinExistence type="predicted"/>
<dbReference type="Pfam" id="PF00400">
    <property type="entry name" value="WD40"/>
    <property type="match status" value="4"/>
</dbReference>
<protein>
    <submittedName>
        <fullName evidence="5">Transporter</fullName>
    </submittedName>
</protein>
<dbReference type="AlphaFoldDB" id="A0A2G8SFB3"/>
<dbReference type="InterPro" id="IPR001680">
    <property type="entry name" value="WD40_rpt"/>
</dbReference>
<comment type="caution">
    <text evidence="5">The sequence shown here is derived from an EMBL/GenBank/DDBJ whole genome shotgun (WGS) entry which is preliminary data.</text>
</comment>
<keyword evidence="1 3" id="KW-0853">WD repeat</keyword>
<evidence type="ECO:0000313" key="5">
    <source>
        <dbReference type="EMBL" id="PIL32387.1"/>
    </source>
</evidence>
<dbReference type="SMART" id="SM00320">
    <property type="entry name" value="WD40"/>
    <property type="match status" value="8"/>
</dbReference>
<feature type="region of interest" description="Disordered" evidence="4">
    <location>
        <begin position="528"/>
        <end position="557"/>
    </location>
</feature>
<organism evidence="5 6">
    <name type="scientific">Ganoderma sinense ZZ0214-1</name>
    <dbReference type="NCBI Taxonomy" id="1077348"/>
    <lineage>
        <taxon>Eukaryota</taxon>
        <taxon>Fungi</taxon>
        <taxon>Dikarya</taxon>
        <taxon>Basidiomycota</taxon>
        <taxon>Agaricomycotina</taxon>
        <taxon>Agaricomycetes</taxon>
        <taxon>Polyporales</taxon>
        <taxon>Polyporaceae</taxon>
        <taxon>Ganoderma</taxon>
    </lineage>
</organism>
<reference evidence="5 6" key="1">
    <citation type="journal article" date="2015" name="Sci. Rep.">
        <title>Chromosome-level genome map provides insights into diverse defense mechanisms in the medicinal fungus Ganoderma sinense.</title>
        <authorList>
            <person name="Zhu Y."/>
            <person name="Xu J."/>
            <person name="Sun C."/>
            <person name="Zhou S."/>
            <person name="Xu H."/>
            <person name="Nelson D.R."/>
            <person name="Qian J."/>
            <person name="Song J."/>
            <person name="Luo H."/>
            <person name="Xiang L."/>
            <person name="Li Y."/>
            <person name="Xu Z."/>
            <person name="Ji A."/>
            <person name="Wang L."/>
            <person name="Lu S."/>
            <person name="Hayward A."/>
            <person name="Sun W."/>
            <person name="Li X."/>
            <person name="Schwartz D.C."/>
            <person name="Wang Y."/>
            <person name="Chen S."/>
        </authorList>
    </citation>
    <scope>NUCLEOTIDE SEQUENCE [LARGE SCALE GENOMIC DNA]</scope>
    <source>
        <strain evidence="5 6">ZZ0214-1</strain>
    </source>
</reference>
<dbReference type="EMBL" id="AYKW01000011">
    <property type="protein sequence ID" value="PIL32387.1"/>
    <property type="molecule type" value="Genomic_DNA"/>
</dbReference>
<dbReference type="Gene3D" id="2.130.10.10">
    <property type="entry name" value="YVTN repeat-like/Quinoprotein amine dehydrogenase"/>
    <property type="match status" value="3"/>
</dbReference>
<dbReference type="PANTHER" id="PTHR19879:SF9">
    <property type="entry name" value="TRANSCRIPTION INITIATION FACTOR TFIID SUBUNIT 5"/>
    <property type="match status" value="1"/>
</dbReference>
<dbReference type="SUPFAM" id="SSF50978">
    <property type="entry name" value="WD40 repeat-like"/>
    <property type="match status" value="1"/>
</dbReference>
<dbReference type="OrthoDB" id="1068471at2759"/>
<evidence type="ECO:0000313" key="6">
    <source>
        <dbReference type="Proteomes" id="UP000230002"/>
    </source>
</evidence>
<name>A0A2G8SFB3_9APHY</name>
<keyword evidence="2" id="KW-0677">Repeat</keyword>
<evidence type="ECO:0000256" key="1">
    <source>
        <dbReference type="ARBA" id="ARBA00022574"/>
    </source>
</evidence>
<evidence type="ECO:0000256" key="3">
    <source>
        <dbReference type="PROSITE-ProRule" id="PRU00221"/>
    </source>
</evidence>
<evidence type="ECO:0000256" key="2">
    <source>
        <dbReference type="ARBA" id="ARBA00022737"/>
    </source>
</evidence>
<dbReference type="PROSITE" id="PS50082">
    <property type="entry name" value="WD_REPEATS_2"/>
    <property type="match status" value="2"/>
</dbReference>
<dbReference type="STRING" id="1077348.A0A2G8SFB3"/>
<dbReference type="InterPro" id="IPR036322">
    <property type="entry name" value="WD40_repeat_dom_sf"/>
</dbReference>
<dbReference type="InterPro" id="IPR015943">
    <property type="entry name" value="WD40/YVTN_repeat-like_dom_sf"/>
</dbReference>
<evidence type="ECO:0000256" key="4">
    <source>
        <dbReference type="SAM" id="MobiDB-lite"/>
    </source>
</evidence>
<accession>A0A2G8SFB3</accession>
<dbReference type="Proteomes" id="UP000230002">
    <property type="component" value="Unassembled WGS sequence"/>
</dbReference>
<dbReference type="InterPro" id="IPR019775">
    <property type="entry name" value="WD40_repeat_CS"/>
</dbReference>
<feature type="repeat" description="WD" evidence="3">
    <location>
        <begin position="288"/>
        <end position="316"/>
    </location>
</feature>
<keyword evidence="6" id="KW-1185">Reference proteome</keyword>
<sequence>MIFIDTSVIDLPEFPKLERLTLTIAHASILSEDLHRSFSAVRSILSSIDIKHLAVRLDYNVMDSILYDMPESLISECRELESLIMARKLTNIVISIANARRGARRIRLITEAFQELFPTLSRRGLLTILPEVDRTAGHASSVTALAVSADSRFVASVSNGAFVLWDTQTRRVIREWTCSTTNAIHILTFSPRTTDHRLASCSEGYYGSIALWDVKEGCLLAVLGERWYVGRIATCVWSPDGALLAVGREDTVGTEYADVRVWDAETAVELYKCRSNFYGIRSALFSGSPEGRWLVTGSGDGAVRVWDAATGEICVTHFLGKTTNAMVYHPNGMFAMASGASGVRVFKIASRAQRTCVSEEEVFLQAMFPEGEKEPANQTLAWNSRETVAFSQDGTLLLWAAWIDGISTGTIQVKVWDTYDWKLLSRLTIHSDSRKELRRSVSFSPDGKYVAIAPSGNRQVTVWRTNTQDKVPAQTFVEHRNGSASHVAFSPDGAILASGAQDGSVFIRPVLFPNSPSSNHRTIVDGCGSTPLAEESRTSSLSDDLEPARTSTSIVAI</sequence>
<feature type="repeat" description="WD" evidence="3">
    <location>
        <begin position="135"/>
        <end position="175"/>
    </location>
</feature>
<gene>
    <name evidence="5" type="ORF">GSI_05633</name>
</gene>
<dbReference type="PROSITE" id="PS00678">
    <property type="entry name" value="WD_REPEATS_1"/>
    <property type="match status" value="1"/>
</dbReference>